<dbReference type="EMBL" id="JACVVK020000243">
    <property type="protein sequence ID" value="KAK7482530.1"/>
    <property type="molecule type" value="Genomic_DNA"/>
</dbReference>
<evidence type="ECO:0000256" key="1">
    <source>
        <dbReference type="SAM" id="MobiDB-lite"/>
    </source>
</evidence>
<keyword evidence="3" id="KW-1185">Reference proteome</keyword>
<name>A0ABD0K6G2_9CAEN</name>
<evidence type="ECO:0000313" key="2">
    <source>
        <dbReference type="EMBL" id="KAK7482530.1"/>
    </source>
</evidence>
<feature type="region of interest" description="Disordered" evidence="1">
    <location>
        <begin position="1"/>
        <end position="64"/>
    </location>
</feature>
<sequence>MTAETIRRSYSVQTPRQSSQTNSHTRKTNHRPFRRLLSHRKFSHAHTSSDDEVTDENGSSDVSLGHFRRSSEVTVRSLKNDVSKALGCCFLSDRKFLEWFRNQVETGTDV</sequence>
<proteinExistence type="predicted"/>
<gene>
    <name evidence="2" type="ORF">BaRGS_00026241</name>
</gene>
<feature type="compositionally biased region" description="Basic residues" evidence="1">
    <location>
        <begin position="24"/>
        <end position="44"/>
    </location>
</feature>
<dbReference type="AlphaFoldDB" id="A0ABD0K6G2"/>
<organism evidence="2 3">
    <name type="scientific">Batillaria attramentaria</name>
    <dbReference type="NCBI Taxonomy" id="370345"/>
    <lineage>
        <taxon>Eukaryota</taxon>
        <taxon>Metazoa</taxon>
        <taxon>Spiralia</taxon>
        <taxon>Lophotrochozoa</taxon>
        <taxon>Mollusca</taxon>
        <taxon>Gastropoda</taxon>
        <taxon>Caenogastropoda</taxon>
        <taxon>Sorbeoconcha</taxon>
        <taxon>Cerithioidea</taxon>
        <taxon>Batillariidae</taxon>
        <taxon>Batillaria</taxon>
    </lineage>
</organism>
<evidence type="ECO:0000313" key="3">
    <source>
        <dbReference type="Proteomes" id="UP001519460"/>
    </source>
</evidence>
<feature type="compositionally biased region" description="Polar residues" evidence="1">
    <location>
        <begin position="8"/>
        <end position="23"/>
    </location>
</feature>
<accession>A0ABD0K6G2</accession>
<reference evidence="2 3" key="1">
    <citation type="journal article" date="2023" name="Sci. Data">
        <title>Genome assembly of the Korean intertidal mud-creeper Batillaria attramentaria.</title>
        <authorList>
            <person name="Patra A.K."/>
            <person name="Ho P.T."/>
            <person name="Jun S."/>
            <person name="Lee S.J."/>
            <person name="Kim Y."/>
            <person name="Won Y.J."/>
        </authorList>
    </citation>
    <scope>NUCLEOTIDE SEQUENCE [LARGE SCALE GENOMIC DNA]</scope>
    <source>
        <strain evidence="2">Wonlab-2016</strain>
    </source>
</reference>
<protein>
    <submittedName>
        <fullName evidence="2">Uncharacterized protein</fullName>
    </submittedName>
</protein>
<comment type="caution">
    <text evidence="2">The sequence shown here is derived from an EMBL/GenBank/DDBJ whole genome shotgun (WGS) entry which is preliminary data.</text>
</comment>
<dbReference type="Proteomes" id="UP001519460">
    <property type="component" value="Unassembled WGS sequence"/>
</dbReference>